<protein>
    <submittedName>
        <fullName evidence="1">Uncharacterized protein</fullName>
    </submittedName>
</protein>
<gene>
    <name evidence="1" type="ORF">MBVG_7000</name>
</gene>
<dbReference type="PATRIC" id="fig|1188235.3.peg.697"/>
<keyword evidence="2" id="KW-1185">Reference proteome</keyword>
<evidence type="ECO:0000313" key="1">
    <source>
        <dbReference type="EMBL" id="ENY69021.1"/>
    </source>
</evidence>
<organism evidence="1 2">
    <name type="scientific">Mycoplasmopsis bovigenitalium 51080</name>
    <dbReference type="NCBI Taxonomy" id="1188235"/>
    <lineage>
        <taxon>Bacteria</taxon>
        <taxon>Bacillati</taxon>
        <taxon>Mycoplasmatota</taxon>
        <taxon>Mycoplasmoidales</taxon>
        <taxon>Metamycoplasmataceae</taxon>
        <taxon>Mycoplasmopsis</taxon>
    </lineage>
</organism>
<dbReference type="eggNOG" id="ENOG5031ZGJ">
    <property type="taxonomic scope" value="Bacteria"/>
</dbReference>
<dbReference type="AlphaFoldDB" id="N9VC69"/>
<dbReference type="NCBIfam" id="TIGR01560">
    <property type="entry name" value="put_DNA_pack"/>
    <property type="match status" value="1"/>
</dbReference>
<dbReference type="EMBL" id="AORH01000034">
    <property type="protein sequence ID" value="ENY69021.1"/>
    <property type="molecule type" value="Genomic_DNA"/>
</dbReference>
<dbReference type="Pfam" id="PF05135">
    <property type="entry name" value="Phage_connect_1"/>
    <property type="match status" value="1"/>
</dbReference>
<dbReference type="OrthoDB" id="399060at2"/>
<dbReference type="STRING" id="1188235.MBVG_7000"/>
<dbReference type="Gene3D" id="1.10.3230.30">
    <property type="entry name" value="Phage gp6-like head-tail connector protein"/>
    <property type="match status" value="1"/>
</dbReference>
<dbReference type="InterPro" id="IPR021146">
    <property type="entry name" value="Phage_gp6-like_head-tail"/>
</dbReference>
<evidence type="ECO:0000313" key="2">
    <source>
        <dbReference type="Proteomes" id="UP000013220"/>
    </source>
</evidence>
<dbReference type="Proteomes" id="UP000013220">
    <property type="component" value="Unassembled WGS sequence"/>
</dbReference>
<accession>N9VC69</accession>
<dbReference type="InterPro" id="IPR006450">
    <property type="entry name" value="Phage_HK97_gp6-like"/>
</dbReference>
<name>N9VC69_9BACT</name>
<reference evidence="1 2" key="1">
    <citation type="journal article" date="2013" name="Genome Announc.">
        <title>Draft Genome Sequences of Mycoplasma alkalescens, Mycoplasma arginini, and Mycoplasma bovigenitalium, Three Species with Equivocal Pathogenic Status for Cattle.</title>
        <authorList>
            <person name="Manso-Silvan L."/>
            <person name="Tardy F."/>
            <person name="Baranowski E."/>
            <person name="Barre A."/>
            <person name="Blanchard A."/>
            <person name="Breton M."/>
            <person name="Couture C."/>
            <person name="Citti C."/>
            <person name="Dordet-Frisoni E."/>
            <person name="Dupuy V."/>
            <person name="Gaurivaud P."/>
            <person name="Jacob D."/>
            <person name="Lemaitre C."/>
            <person name="Nikolski M."/>
            <person name="Nouvel L.X."/>
            <person name="Poumarat F."/>
            <person name="Thebault P."/>
            <person name="Theil S."/>
            <person name="Thiaucourt F."/>
            <person name="Sirand-Pugnet P."/>
        </authorList>
    </citation>
    <scope>NUCLEOTIDE SEQUENCE [LARGE SCALE GENOMIC DNA]</scope>
    <source>
        <strain evidence="1 2">51080</strain>
    </source>
</reference>
<sequence>MYPNQEIYEWLYALKLQLAISDDLRDELLLNYIEVAHKNIWTQYYELKLENNEIPDHNWAWDKTTKLAVLHLAATYFENPDIVLQADKVSDKRMIYRILGGRVSYAKS</sequence>
<proteinExistence type="predicted"/>
<comment type="caution">
    <text evidence="1">The sequence shown here is derived from an EMBL/GenBank/DDBJ whole genome shotgun (WGS) entry which is preliminary data.</text>
</comment>
<dbReference type="CDD" id="cd08054">
    <property type="entry name" value="gp6"/>
    <property type="match status" value="1"/>
</dbReference>
<dbReference type="RefSeq" id="WP_004421629.1">
    <property type="nucleotide sequence ID" value="NZ_AORH01000034.1"/>
</dbReference>